<dbReference type="GO" id="GO:0005549">
    <property type="term" value="F:odorant binding"/>
    <property type="evidence" value="ECO:0007669"/>
    <property type="project" value="InterPro"/>
</dbReference>
<dbReference type="AlphaFoldDB" id="A0A921YKI4"/>
<protein>
    <submittedName>
        <fullName evidence="3">Uncharacterized protein</fullName>
    </submittedName>
</protein>
<comment type="caution">
    <text evidence="3">The sequence shown here is derived from an EMBL/GenBank/DDBJ whole genome shotgun (WGS) entry which is preliminary data.</text>
</comment>
<proteinExistence type="predicted"/>
<dbReference type="OrthoDB" id="8178339at2759"/>
<reference evidence="3" key="1">
    <citation type="journal article" date="2016" name="Insect Biochem. Mol. Biol.">
        <title>Multifaceted biological insights from a draft genome sequence of the tobacco hornworm moth, Manduca sexta.</title>
        <authorList>
            <person name="Kanost M.R."/>
            <person name="Arrese E.L."/>
            <person name="Cao X."/>
            <person name="Chen Y.R."/>
            <person name="Chellapilla S."/>
            <person name="Goldsmith M.R."/>
            <person name="Grosse-Wilde E."/>
            <person name="Heckel D.G."/>
            <person name="Herndon N."/>
            <person name="Jiang H."/>
            <person name="Papanicolaou A."/>
            <person name="Qu J."/>
            <person name="Soulages J.L."/>
            <person name="Vogel H."/>
            <person name="Walters J."/>
            <person name="Waterhouse R.M."/>
            <person name="Ahn S.J."/>
            <person name="Almeida F.C."/>
            <person name="An C."/>
            <person name="Aqrawi P."/>
            <person name="Bretschneider A."/>
            <person name="Bryant W.B."/>
            <person name="Bucks S."/>
            <person name="Chao H."/>
            <person name="Chevignon G."/>
            <person name="Christen J.M."/>
            <person name="Clarke D.F."/>
            <person name="Dittmer N.T."/>
            <person name="Ferguson L.C.F."/>
            <person name="Garavelou S."/>
            <person name="Gordon K.H.J."/>
            <person name="Gunaratna R.T."/>
            <person name="Han Y."/>
            <person name="Hauser F."/>
            <person name="He Y."/>
            <person name="Heidel-Fischer H."/>
            <person name="Hirsh A."/>
            <person name="Hu Y."/>
            <person name="Jiang H."/>
            <person name="Kalra D."/>
            <person name="Klinner C."/>
            <person name="Konig C."/>
            <person name="Kovar C."/>
            <person name="Kroll A.R."/>
            <person name="Kuwar S.S."/>
            <person name="Lee S.L."/>
            <person name="Lehman R."/>
            <person name="Li K."/>
            <person name="Li Z."/>
            <person name="Liang H."/>
            <person name="Lovelace S."/>
            <person name="Lu Z."/>
            <person name="Mansfield J.H."/>
            <person name="McCulloch K.J."/>
            <person name="Mathew T."/>
            <person name="Morton B."/>
            <person name="Muzny D.M."/>
            <person name="Neunemann D."/>
            <person name="Ongeri F."/>
            <person name="Pauchet Y."/>
            <person name="Pu L.L."/>
            <person name="Pyrousis I."/>
            <person name="Rao X.J."/>
            <person name="Redding A."/>
            <person name="Roesel C."/>
            <person name="Sanchez-Gracia A."/>
            <person name="Schaack S."/>
            <person name="Shukla A."/>
            <person name="Tetreau G."/>
            <person name="Wang Y."/>
            <person name="Xiong G.H."/>
            <person name="Traut W."/>
            <person name="Walsh T.K."/>
            <person name="Worley K.C."/>
            <person name="Wu D."/>
            <person name="Wu W."/>
            <person name="Wu Y.Q."/>
            <person name="Zhang X."/>
            <person name="Zou Z."/>
            <person name="Zucker H."/>
            <person name="Briscoe A.D."/>
            <person name="Burmester T."/>
            <person name="Clem R.J."/>
            <person name="Feyereisen R."/>
            <person name="Grimmelikhuijzen C.J.P."/>
            <person name="Hamodrakas S.J."/>
            <person name="Hansson B.S."/>
            <person name="Huguet E."/>
            <person name="Jermiin L.S."/>
            <person name="Lan Q."/>
            <person name="Lehman H.K."/>
            <person name="Lorenzen M."/>
            <person name="Merzendorfer H."/>
            <person name="Michalopoulos I."/>
            <person name="Morton D.B."/>
            <person name="Muthukrishnan S."/>
            <person name="Oakeshott J.G."/>
            <person name="Palmer W."/>
            <person name="Park Y."/>
            <person name="Passarelli A.L."/>
            <person name="Rozas J."/>
            <person name="Schwartz L.M."/>
            <person name="Smith W."/>
            <person name="Southgate A."/>
            <person name="Vilcinskas A."/>
            <person name="Vogt R."/>
            <person name="Wang P."/>
            <person name="Werren J."/>
            <person name="Yu X.Q."/>
            <person name="Zhou J.J."/>
            <person name="Brown S.J."/>
            <person name="Scherer S.E."/>
            <person name="Richards S."/>
            <person name="Blissard G.W."/>
        </authorList>
    </citation>
    <scope>NUCLEOTIDE SEQUENCE</scope>
</reference>
<dbReference type="GO" id="GO:0007608">
    <property type="term" value="P:sensory perception of smell"/>
    <property type="evidence" value="ECO:0007669"/>
    <property type="project" value="TreeGrafter"/>
</dbReference>
<evidence type="ECO:0000313" key="3">
    <source>
        <dbReference type="EMBL" id="KAG6440966.1"/>
    </source>
</evidence>
<dbReference type="Gene3D" id="1.10.238.20">
    <property type="entry name" value="Pheromone/general odorant binding protein domain"/>
    <property type="match status" value="2"/>
</dbReference>
<dbReference type="InterPro" id="IPR036728">
    <property type="entry name" value="PBP_GOBP_sf"/>
</dbReference>
<organism evidence="3 4">
    <name type="scientific">Manduca sexta</name>
    <name type="common">Tobacco hawkmoth</name>
    <name type="synonym">Tobacco hornworm</name>
    <dbReference type="NCBI Taxonomy" id="7130"/>
    <lineage>
        <taxon>Eukaryota</taxon>
        <taxon>Metazoa</taxon>
        <taxon>Ecdysozoa</taxon>
        <taxon>Arthropoda</taxon>
        <taxon>Hexapoda</taxon>
        <taxon>Insecta</taxon>
        <taxon>Pterygota</taxon>
        <taxon>Neoptera</taxon>
        <taxon>Endopterygota</taxon>
        <taxon>Lepidoptera</taxon>
        <taxon>Glossata</taxon>
        <taxon>Ditrysia</taxon>
        <taxon>Bombycoidea</taxon>
        <taxon>Sphingidae</taxon>
        <taxon>Sphinginae</taxon>
        <taxon>Sphingini</taxon>
        <taxon>Manduca</taxon>
    </lineage>
</organism>
<accession>A0A921YKI4</accession>
<dbReference type="CDD" id="cd23992">
    <property type="entry name" value="PBP_GOBP"/>
    <property type="match status" value="2"/>
</dbReference>
<dbReference type="InterPro" id="IPR006170">
    <property type="entry name" value="PBP/GOBP"/>
</dbReference>
<feature type="chain" id="PRO_5036811507" evidence="2">
    <location>
        <begin position="19"/>
        <end position="270"/>
    </location>
</feature>
<evidence type="ECO:0000256" key="1">
    <source>
        <dbReference type="ARBA" id="ARBA00022729"/>
    </source>
</evidence>
<feature type="signal peptide" evidence="2">
    <location>
        <begin position="1"/>
        <end position="18"/>
    </location>
</feature>
<dbReference type="Proteomes" id="UP000791440">
    <property type="component" value="Unassembled WGS sequence"/>
</dbReference>
<keyword evidence="1 2" id="KW-0732">Signal</keyword>
<dbReference type="GO" id="GO:0005615">
    <property type="term" value="C:extracellular space"/>
    <property type="evidence" value="ECO:0007669"/>
    <property type="project" value="TreeGrafter"/>
</dbReference>
<dbReference type="SMART" id="SM00708">
    <property type="entry name" value="PhBP"/>
    <property type="match status" value="2"/>
</dbReference>
<dbReference type="EMBL" id="JH668283">
    <property type="protein sequence ID" value="KAG6440966.1"/>
    <property type="molecule type" value="Genomic_DNA"/>
</dbReference>
<dbReference type="Pfam" id="PF01395">
    <property type="entry name" value="PBP_GOBP"/>
    <property type="match status" value="2"/>
</dbReference>
<keyword evidence="4" id="KW-1185">Reference proteome</keyword>
<evidence type="ECO:0000313" key="4">
    <source>
        <dbReference type="Proteomes" id="UP000791440"/>
    </source>
</evidence>
<reference evidence="3" key="2">
    <citation type="submission" date="2020-12" db="EMBL/GenBank/DDBJ databases">
        <authorList>
            <person name="Kanost M."/>
        </authorList>
    </citation>
    <scope>NUCLEOTIDE SEQUENCE</scope>
</reference>
<name>A0A921YKI4_MANSE</name>
<gene>
    <name evidence="3" type="ORF">O3G_MSEX001648</name>
</gene>
<evidence type="ECO:0000256" key="2">
    <source>
        <dbReference type="SAM" id="SignalP"/>
    </source>
</evidence>
<dbReference type="SUPFAM" id="SSF47565">
    <property type="entry name" value="Insect pheromone/odorant-binding proteins"/>
    <property type="match status" value="2"/>
</dbReference>
<dbReference type="PANTHER" id="PTHR11857">
    <property type="entry name" value="ODORANT BINDING PROTEIN-RELATED"/>
    <property type="match status" value="1"/>
</dbReference>
<sequence length="270" mass="30161">MYVLKFFACIVLIGCIKAKTLDDLKNNYLEMIVKCTSKYPITDEDLELLKTGDMGDKESTKCLFACVYKKTGMMDDKGMLDVDQTNKIVQTYFSDNSEELKKGLAYTEACKSVNDAPVTDGDRGCDRAALLFKCTTENLPAALTDEEVKLELMKHVMKCSKNHPVDFNELMQLQKLVVPKTTEAKCLLACAYRSEGIMTSKGLYDLEHAYSIAKLVKNGDDQREENAKKVADICVKVNEVEVSDGEKGCERAALIFKCTLDNAPKFGFKV</sequence>